<evidence type="ECO:0000313" key="3">
    <source>
        <dbReference type="Proteomes" id="UP001432027"/>
    </source>
</evidence>
<accession>A0AAV5T7A4</accession>
<feature type="non-terminal residue" evidence="2">
    <location>
        <position position="1"/>
    </location>
</feature>
<evidence type="ECO:0000256" key="1">
    <source>
        <dbReference type="SAM" id="SignalP"/>
    </source>
</evidence>
<dbReference type="EMBL" id="BTSX01000003">
    <property type="protein sequence ID" value="GMS91000.1"/>
    <property type="molecule type" value="Genomic_DNA"/>
</dbReference>
<keyword evidence="3" id="KW-1185">Reference proteome</keyword>
<feature type="chain" id="PRO_5043899139" evidence="1">
    <location>
        <begin position="21"/>
        <end position="65"/>
    </location>
</feature>
<organism evidence="2 3">
    <name type="scientific">Pristionchus entomophagus</name>
    <dbReference type="NCBI Taxonomy" id="358040"/>
    <lineage>
        <taxon>Eukaryota</taxon>
        <taxon>Metazoa</taxon>
        <taxon>Ecdysozoa</taxon>
        <taxon>Nematoda</taxon>
        <taxon>Chromadorea</taxon>
        <taxon>Rhabditida</taxon>
        <taxon>Rhabditina</taxon>
        <taxon>Diplogasteromorpha</taxon>
        <taxon>Diplogasteroidea</taxon>
        <taxon>Neodiplogasteridae</taxon>
        <taxon>Pristionchus</taxon>
    </lineage>
</organism>
<name>A0AAV5T7A4_9BILA</name>
<reference evidence="2" key="1">
    <citation type="submission" date="2023-10" db="EMBL/GenBank/DDBJ databases">
        <title>Genome assembly of Pristionchus species.</title>
        <authorList>
            <person name="Yoshida K."/>
            <person name="Sommer R.J."/>
        </authorList>
    </citation>
    <scope>NUCLEOTIDE SEQUENCE</scope>
    <source>
        <strain evidence="2">RS0144</strain>
    </source>
</reference>
<dbReference type="AlphaFoldDB" id="A0AAV5T7A4"/>
<comment type="caution">
    <text evidence="2">The sequence shown here is derived from an EMBL/GenBank/DDBJ whole genome shotgun (WGS) entry which is preliminary data.</text>
</comment>
<evidence type="ECO:0000313" key="2">
    <source>
        <dbReference type="EMBL" id="GMS91000.1"/>
    </source>
</evidence>
<gene>
    <name evidence="2" type="ORF">PENTCL1PPCAC_13175</name>
</gene>
<dbReference type="Proteomes" id="UP001432027">
    <property type="component" value="Unassembled WGS sequence"/>
</dbReference>
<feature type="signal peptide" evidence="1">
    <location>
        <begin position="1"/>
        <end position="20"/>
    </location>
</feature>
<keyword evidence="1" id="KW-0732">Signal</keyword>
<feature type="non-terminal residue" evidence="2">
    <location>
        <position position="65"/>
    </location>
</feature>
<proteinExistence type="predicted"/>
<protein>
    <submittedName>
        <fullName evidence="2">Uncharacterized protein</fullName>
    </submittedName>
</protein>
<sequence length="65" mass="7555">NHFKLKENVALLTLLDYAFANSTYDMDVLPLLKAHGINREDYHMVASFVFVNCEPKEWEAPEELI</sequence>